<comment type="caution">
    <text evidence="8">The sequence shown here is derived from an EMBL/GenBank/DDBJ whole genome shotgun (WGS) entry which is preliminary data.</text>
</comment>
<keyword evidence="1" id="KW-0479">Metal-binding</keyword>
<protein>
    <recommendedName>
        <fullName evidence="7">Zn(2)-C6 fungal-type domain-containing protein</fullName>
    </recommendedName>
</protein>
<keyword evidence="5" id="KW-0804">Transcription</keyword>
<dbReference type="SUPFAM" id="SSF57701">
    <property type="entry name" value="Zn2/Cys6 DNA-binding domain"/>
    <property type="match status" value="1"/>
</dbReference>
<name>A0AAV9N0G9_9EURO</name>
<dbReference type="PANTHER" id="PTHR36206:SF13">
    <property type="entry name" value="TRANSCRIPTIONAL REGULATORY PROTEIN MOC3"/>
    <property type="match status" value="1"/>
</dbReference>
<keyword evidence="4" id="KW-0238">DNA-binding</keyword>
<dbReference type="PANTHER" id="PTHR36206">
    <property type="entry name" value="ASPERCRYPTIN BIOSYNTHESIS CLUSTER-SPECIFIC TRANSCRIPTION REGULATOR ATNN-RELATED"/>
    <property type="match status" value="1"/>
</dbReference>
<keyword evidence="3" id="KW-0805">Transcription regulation</keyword>
<dbReference type="SMART" id="SM00066">
    <property type="entry name" value="GAL4"/>
    <property type="match status" value="1"/>
</dbReference>
<dbReference type="AlphaFoldDB" id="A0AAV9N0G9"/>
<evidence type="ECO:0000313" key="8">
    <source>
        <dbReference type="EMBL" id="KAK5047466.1"/>
    </source>
</evidence>
<gene>
    <name evidence="8" type="ORF">LTR84_006562</name>
</gene>
<dbReference type="InterPro" id="IPR001138">
    <property type="entry name" value="Zn2Cys6_DnaBD"/>
</dbReference>
<dbReference type="Gene3D" id="4.10.240.10">
    <property type="entry name" value="Zn(2)-C6 fungal-type DNA-binding domain"/>
    <property type="match status" value="1"/>
</dbReference>
<accession>A0AAV9N0G9</accession>
<keyword evidence="6" id="KW-0539">Nucleus</keyword>
<reference evidence="8 9" key="1">
    <citation type="submission" date="2023-08" db="EMBL/GenBank/DDBJ databases">
        <title>Black Yeasts Isolated from many extreme environments.</title>
        <authorList>
            <person name="Coleine C."/>
            <person name="Stajich J.E."/>
            <person name="Selbmann L."/>
        </authorList>
    </citation>
    <scope>NUCLEOTIDE SEQUENCE [LARGE SCALE GENOMIC DNA]</scope>
    <source>
        <strain evidence="8 9">CCFEE 5792</strain>
    </source>
</reference>
<evidence type="ECO:0000313" key="9">
    <source>
        <dbReference type="Proteomes" id="UP001358417"/>
    </source>
</evidence>
<dbReference type="InterPro" id="IPR052360">
    <property type="entry name" value="Transcr_Regulatory_Proteins"/>
</dbReference>
<dbReference type="GO" id="GO:0000981">
    <property type="term" value="F:DNA-binding transcription factor activity, RNA polymerase II-specific"/>
    <property type="evidence" value="ECO:0007669"/>
    <property type="project" value="InterPro"/>
</dbReference>
<keyword evidence="2" id="KW-0862">Zinc</keyword>
<proteinExistence type="predicted"/>
<feature type="domain" description="Zn(2)-C6 fungal-type" evidence="7">
    <location>
        <begin position="13"/>
        <end position="42"/>
    </location>
</feature>
<evidence type="ECO:0000256" key="3">
    <source>
        <dbReference type="ARBA" id="ARBA00023015"/>
    </source>
</evidence>
<evidence type="ECO:0000256" key="4">
    <source>
        <dbReference type="ARBA" id="ARBA00023125"/>
    </source>
</evidence>
<evidence type="ECO:0000256" key="1">
    <source>
        <dbReference type="ARBA" id="ARBA00022723"/>
    </source>
</evidence>
<dbReference type="InterPro" id="IPR036864">
    <property type="entry name" value="Zn2-C6_fun-type_DNA-bd_sf"/>
</dbReference>
<evidence type="ECO:0000256" key="6">
    <source>
        <dbReference type="ARBA" id="ARBA00023242"/>
    </source>
</evidence>
<sequence>MTLNEKKRRRRTGCLTCRTRRVKCDEGKPTCERCNAANIECVGYEEKRHVEIRRSPRSGSSKPTQDNLSLVDSAPAVSTPLSDALPSPHLRSDGLPLVALPSNPLPMQRPHTRARDILAYHQFLYRTLPLLFRPDELHFWRDRICQEAWENEFLYDTIMAIGGAHRAILMMSSTNEIDREGGVDCKVTAVQAYTKTLQGLVEHLNDAGRSPELFVGTLVLLTWFECLPGNLPAAVRHAYIASHYFLFMQADETQQGQPHMLTIESNIRNFAQMFRVILPFPQLRLPLPPSWSPSPAISVLTPSSGSTATNMVPPSLMLQNLLDFLSNSTEIEDLVWNPLIPYQRRVSPDKIYTFQAELRDWRNSHSHILPEFHLEQKMSTVVDFSWNAIDELPMPPKLSLPLSPQMTIIAALYNFYMARSMWALSLVELDSERYEIYAHLYFYEVMQLVASLTQGLGASNMQTNNYIPRETLGIGLIPILYFTGQCSPKPSWLKWTMEKLNQIGQEGIFRGKDFAKSLNGLFTFEMCNSTESPLLSDKFPSPAARVLVVLIPAEDGRHFAAYYGSPTPKSLGGGDDFSYYPLGRAHWSSVIGEESGKPDVEFYKSDQMVGTQFNAEWISNQQEPQDWITWSSLMDFNIDFLLRDHVSGCHLWPGGDFSAILRFVKGS</sequence>
<evidence type="ECO:0000259" key="7">
    <source>
        <dbReference type="PROSITE" id="PS50048"/>
    </source>
</evidence>
<evidence type="ECO:0000256" key="2">
    <source>
        <dbReference type="ARBA" id="ARBA00022833"/>
    </source>
</evidence>
<dbReference type="CDD" id="cd00067">
    <property type="entry name" value="GAL4"/>
    <property type="match status" value="1"/>
</dbReference>
<dbReference type="GO" id="GO:0003677">
    <property type="term" value="F:DNA binding"/>
    <property type="evidence" value="ECO:0007669"/>
    <property type="project" value="UniProtKB-KW"/>
</dbReference>
<dbReference type="PROSITE" id="PS00463">
    <property type="entry name" value="ZN2_CY6_FUNGAL_1"/>
    <property type="match status" value="1"/>
</dbReference>
<dbReference type="EMBL" id="JAVRRD010000025">
    <property type="protein sequence ID" value="KAK5047466.1"/>
    <property type="molecule type" value="Genomic_DNA"/>
</dbReference>
<organism evidence="8 9">
    <name type="scientific">Exophiala bonariae</name>
    <dbReference type="NCBI Taxonomy" id="1690606"/>
    <lineage>
        <taxon>Eukaryota</taxon>
        <taxon>Fungi</taxon>
        <taxon>Dikarya</taxon>
        <taxon>Ascomycota</taxon>
        <taxon>Pezizomycotina</taxon>
        <taxon>Eurotiomycetes</taxon>
        <taxon>Chaetothyriomycetidae</taxon>
        <taxon>Chaetothyriales</taxon>
        <taxon>Herpotrichiellaceae</taxon>
        <taxon>Exophiala</taxon>
    </lineage>
</organism>
<keyword evidence="9" id="KW-1185">Reference proteome</keyword>
<dbReference type="GeneID" id="89974734"/>
<dbReference type="Proteomes" id="UP001358417">
    <property type="component" value="Unassembled WGS sequence"/>
</dbReference>
<evidence type="ECO:0000256" key="5">
    <source>
        <dbReference type="ARBA" id="ARBA00023163"/>
    </source>
</evidence>
<dbReference type="Pfam" id="PF00172">
    <property type="entry name" value="Zn_clus"/>
    <property type="match status" value="1"/>
</dbReference>
<dbReference type="RefSeq" id="XP_064703010.1">
    <property type="nucleotide sequence ID" value="XM_064850123.1"/>
</dbReference>
<dbReference type="GO" id="GO:0008270">
    <property type="term" value="F:zinc ion binding"/>
    <property type="evidence" value="ECO:0007669"/>
    <property type="project" value="InterPro"/>
</dbReference>
<dbReference type="PROSITE" id="PS50048">
    <property type="entry name" value="ZN2_CY6_FUNGAL_2"/>
    <property type="match status" value="1"/>
</dbReference>